<dbReference type="Gene3D" id="3.40.50.720">
    <property type="entry name" value="NAD(P)-binding Rossmann-like Domain"/>
    <property type="match status" value="1"/>
</dbReference>
<keyword evidence="2" id="KW-0560">Oxidoreductase</keyword>
<evidence type="ECO:0000256" key="2">
    <source>
        <dbReference type="ARBA" id="ARBA00023002"/>
    </source>
</evidence>
<dbReference type="InterPro" id="IPR036291">
    <property type="entry name" value="NAD(P)-bd_dom_sf"/>
</dbReference>
<keyword evidence="5" id="KW-1185">Reference proteome</keyword>
<dbReference type="Proteomes" id="UP000051820">
    <property type="component" value="Unassembled WGS sequence"/>
</dbReference>
<dbReference type="CDD" id="cd05374">
    <property type="entry name" value="17beta-HSD-like_SDR_c"/>
    <property type="match status" value="1"/>
</dbReference>
<comment type="similarity">
    <text evidence="1 3">Belongs to the short-chain dehydrogenases/reductases (SDR) family.</text>
</comment>
<dbReference type="eggNOG" id="COG4221">
    <property type="taxonomic scope" value="Bacteria"/>
</dbReference>
<dbReference type="InterPro" id="IPR020904">
    <property type="entry name" value="Sc_DH/Rdtase_CS"/>
</dbReference>
<evidence type="ECO:0000313" key="4">
    <source>
        <dbReference type="EMBL" id="KRM11179.1"/>
    </source>
</evidence>
<dbReference type="InterPro" id="IPR002347">
    <property type="entry name" value="SDR_fam"/>
</dbReference>
<accession>A0A0R1W4W9</accession>
<dbReference type="SUPFAM" id="SSF51735">
    <property type="entry name" value="NAD(P)-binding Rossmann-fold domains"/>
    <property type="match status" value="1"/>
</dbReference>
<dbReference type="GO" id="GO:0016491">
    <property type="term" value="F:oxidoreductase activity"/>
    <property type="evidence" value="ECO:0007669"/>
    <property type="project" value="UniProtKB-KW"/>
</dbReference>
<dbReference type="AlphaFoldDB" id="A0A0R1W4W9"/>
<organism evidence="4 5">
    <name type="scientific">Paucilactobacillus suebicus DSM 5007 = KCTC 3549</name>
    <dbReference type="NCBI Taxonomy" id="1423807"/>
    <lineage>
        <taxon>Bacteria</taxon>
        <taxon>Bacillati</taxon>
        <taxon>Bacillota</taxon>
        <taxon>Bacilli</taxon>
        <taxon>Lactobacillales</taxon>
        <taxon>Lactobacillaceae</taxon>
        <taxon>Paucilactobacillus</taxon>
    </lineage>
</organism>
<dbReference type="STRING" id="1423807.FD16_GL000995"/>
<name>A0A0R1W4W9_9LACO</name>
<dbReference type="Pfam" id="PF00106">
    <property type="entry name" value="adh_short"/>
    <property type="match status" value="1"/>
</dbReference>
<evidence type="ECO:0000313" key="5">
    <source>
        <dbReference type="Proteomes" id="UP000051820"/>
    </source>
</evidence>
<dbReference type="PRINTS" id="PR00080">
    <property type="entry name" value="SDRFAMILY"/>
</dbReference>
<dbReference type="PANTHER" id="PTHR43976:SF16">
    <property type="entry name" value="SHORT-CHAIN DEHYDROGENASE_REDUCTASE FAMILY PROTEIN"/>
    <property type="match status" value="1"/>
</dbReference>
<dbReference type="InterPro" id="IPR051911">
    <property type="entry name" value="SDR_oxidoreductase"/>
</dbReference>
<dbReference type="PANTHER" id="PTHR43976">
    <property type="entry name" value="SHORT CHAIN DEHYDROGENASE"/>
    <property type="match status" value="1"/>
</dbReference>
<sequence>MEEVIMTNKTWMITGTSSGFGKNLAEFVAQDSDSNLIATARKMDDLSYLDQYNHGQIFKVLVDVTNSDQIKNAVKTAQKRFGTIDVLVNNAGLGYFGTIEESNDADIRQLFEVNVFGLANVTKSILPTMRAQNSGLIINISSVLGITSIPTFGWYSATKFAVEGYSNALRQEVNSLGIKVMVVEPSGARTKWNAGKTAPVKLDDYSDFADMINNAAAGETSAPGDPHMIAKIIFDTVKAGKKIPNHLPLGEFATSGMKNELSGILSEIEQLYATSIKADTSAE</sequence>
<evidence type="ECO:0000256" key="1">
    <source>
        <dbReference type="ARBA" id="ARBA00006484"/>
    </source>
</evidence>
<dbReference type="PATRIC" id="fig|1423807.3.peg.1012"/>
<dbReference type="PRINTS" id="PR00081">
    <property type="entry name" value="GDHRDH"/>
</dbReference>
<dbReference type="PROSITE" id="PS00061">
    <property type="entry name" value="ADH_SHORT"/>
    <property type="match status" value="1"/>
</dbReference>
<reference evidence="4 5" key="1">
    <citation type="journal article" date="2015" name="Genome Announc.">
        <title>Expanding the biotechnology potential of lactobacilli through comparative genomics of 213 strains and associated genera.</title>
        <authorList>
            <person name="Sun Z."/>
            <person name="Harris H.M."/>
            <person name="McCann A."/>
            <person name="Guo C."/>
            <person name="Argimon S."/>
            <person name="Zhang W."/>
            <person name="Yang X."/>
            <person name="Jeffery I.B."/>
            <person name="Cooney J.C."/>
            <person name="Kagawa T.F."/>
            <person name="Liu W."/>
            <person name="Song Y."/>
            <person name="Salvetti E."/>
            <person name="Wrobel A."/>
            <person name="Rasinkangas P."/>
            <person name="Parkhill J."/>
            <person name="Rea M.C."/>
            <person name="O'Sullivan O."/>
            <person name="Ritari J."/>
            <person name="Douillard F.P."/>
            <person name="Paul Ross R."/>
            <person name="Yang R."/>
            <person name="Briner A.E."/>
            <person name="Felis G.E."/>
            <person name="de Vos W.M."/>
            <person name="Barrangou R."/>
            <person name="Klaenhammer T.R."/>
            <person name="Caufield P.W."/>
            <person name="Cui Y."/>
            <person name="Zhang H."/>
            <person name="O'Toole P.W."/>
        </authorList>
    </citation>
    <scope>NUCLEOTIDE SEQUENCE [LARGE SCALE GENOMIC DNA]</scope>
    <source>
        <strain evidence="4 5">DSM 5007</strain>
    </source>
</reference>
<comment type="caution">
    <text evidence="4">The sequence shown here is derived from an EMBL/GenBank/DDBJ whole genome shotgun (WGS) entry which is preliminary data.</text>
</comment>
<proteinExistence type="inferred from homology"/>
<gene>
    <name evidence="4" type="ORF">FD16_GL000995</name>
</gene>
<dbReference type="EMBL" id="AZGF01000022">
    <property type="protein sequence ID" value="KRM11179.1"/>
    <property type="molecule type" value="Genomic_DNA"/>
</dbReference>
<protein>
    <submittedName>
        <fullName evidence="4">Short-chain dehydrogenase oxidoreductase</fullName>
    </submittedName>
</protein>
<evidence type="ECO:0000256" key="3">
    <source>
        <dbReference type="RuleBase" id="RU000363"/>
    </source>
</evidence>